<dbReference type="GO" id="GO:0005525">
    <property type="term" value="F:GTP binding"/>
    <property type="evidence" value="ECO:0007669"/>
    <property type="project" value="UniProtKB-KW"/>
</dbReference>
<dbReference type="Gene3D" id="3.40.50.300">
    <property type="entry name" value="P-loop containing nucleotide triphosphate hydrolases"/>
    <property type="match status" value="1"/>
</dbReference>
<comment type="subcellular location">
    <subcellularLocation>
        <location evidence="1">Endoplasmic reticulum membrane</location>
        <topology evidence="1">Single-pass membrane protein</topology>
    </subcellularLocation>
</comment>
<reference evidence="15" key="1">
    <citation type="submission" date="2022-04" db="EMBL/GenBank/DDBJ databases">
        <title>A functionally conserved STORR gene fusion in Papaver species that diverged 16.8 million years ago.</title>
        <authorList>
            <person name="Catania T."/>
        </authorList>
    </citation>
    <scope>NUCLEOTIDE SEQUENCE</scope>
    <source>
        <strain evidence="15">S-188037</strain>
    </source>
</reference>
<proteinExistence type="inferred from homology"/>
<evidence type="ECO:0000256" key="14">
    <source>
        <dbReference type="SAM" id="Phobius"/>
    </source>
</evidence>
<gene>
    <name evidence="15" type="ORF">MKW98_031934</name>
</gene>
<dbReference type="EMBL" id="JAJJMB010011222">
    <property type="protein sequence ID" value="KAI3903280.1"/>
    <property type="molecule type" value="Genomic_DNA"/>
</dbReference>
<dbReference type="CDD" id="cd04105">
    <property type="entry name" value="SR_beta"/>
    <property type="match status" value="1"/>
</dbReference>
<evidence type="ECO:0000313" key="15">
    <source>
        <dbReference type="EMBL" id="KAI3903280.1"/>
    </source>
</evidence>
<dbReference type="GO" id="GO:0043001">
    <property type="term" value="P:Golgi to plasma membrane protein transport"/>
    <property type="evidence" value="ECO:0007669"/>
    <property type="project" value="TreeGrafter"/>
</dbReference>
<dbReference type="PANTHER" id="PTHR45909">
    <property type="entry name" value="ADP-RIBOSYLATION FACTOR-RELATED PROTEIN 1"/>
    <property type="match status" value="1"/>
</dbReference>
<keyword evidence="6" id="KW-0449">Lipoprotein</keyword>
<evidence type="ECO:0000256" key="4">
    <source>
        <dbReference type="ARBA" id="ARBA00020256"/>
    </source>
</evidence>
<keyword evidence="13" id="KW-0675">Receptor</keyword>
<comment type="similarity">
    <text evidence="2">Belongs to the SRP receptor beta subunit family.</text>
</comment>
<keyword evidence="16" id="KW-1185">Reference proteome</keyword>
<dbReference type="PANTHER" id="PTHR45909:SF1">
    <property type="entry name" value="ADP-RIBOSYLATION FACTOR-RELATED PROTEIN 1"/>
    <property type="match status" value="1"/>
</dbReference>
<keyword evidence="11" id="KW-0342">GTP-binding</keyword>
<evidence type="ECO:0000313" key="16">
    <source>
        <dbReference type="Proteomes" id="UP001202328"/>
    </source>
</evidence>
<dbReference type="GO" id="GO:0005789">
    <property type="term" value="C:endoplasmic reticulum membrane"/>
    <property type="evidence" value="ECO:0007669"/>
    <property type="project" value="UniProtKB-SubCell"/>
</dbReference>
<keyword evidence="5 14" id="KW-0812">Transmembrane</keyword>
<comment type="caution">
    <text evidence="15">The sequence shown here is derived from an EMBL/GenBank/DDBJ whole genome shotgun (WGS) entry which is preliminary data.</text>
</comment>
<dbReference type="Pfam" id="PF09439">
    <property type="entry name" value="SRPRB"/>
    <property type="match status" value="1"/>
</dbReference>
<keyword evidence="9" id="KW-0813">Transport</keyword>
<evidence type="ECO:0000256" key="13">
    <source>
        <dbReference type="ARBA" id="ARBA00023170"/>
    </source>
</evidence>
<dbReference type="SUPFAM" id="SSF52540">
    <property type="entry name" value="P-loop containing nucleoside triphosphate hydrolases"/>
    <property type="match status" value="1"/>
</dbReference>
<evidence type="ECO:0000256" key="2">
    <source>
        <dbReference type="ARBA" id="ARBA00005619"/>
    </source>
</evidence>
<dbReference type="Proteomes" id="UP001202328">
    <property type="component" value="Unassembled WGS sequence"/>
</dbReference>
<keyword evidence="6" id="KW-0519">Myristate</keyword>
<evidence type="ECO:0000256" key="8">
    <source>
        <dbReference type="ARBA" id="ARBA00022824"/>
    </source>
</evidence>
<name>A0AAD4SG48_9MAGN</name>
<evidence type="ECO:0000256" key="9">
    <source>
        <dbReference type="ARBA" id="ARBA00022892"/>
    </source>
</evidence>
<organism evidence="15 16">
    <name type="scientific">Papaver atlanticum</name>
    <dbReference type="NCBI Taxonomy" id="357466"/>
    <lineage>
        <taxon>Eukaryota</taxon>
        <taxon>Viridiplantae</taxon>
        <taxon>Streptophyta</taxon>
        <taxon>Embryophyta</taxon>
        <taxon>Tracheophyta</taxon>
        <taxon>Spermatophyta</taxon>
        <taxon>Magnoliopsida</taxon>
        <taxon>Ranunculales</taxon>
        <taxon>Papaveraceae</taxon>
        <taxon>Papaveroideae</taxon>
        <taxon>Papaver</taxon>
    </lineage>
</organism>
<evidence type="ECO:0000256" key="1">
    <source>
        <dbReference type="ARBA" id="ARBA00004389"/>
    </source>
</evidence>
<evidence type="ECO:0000256" key="11">
    <source>
        <dbReference type="ARBA" id="ARBA00023134"/>
    </source>
</evidence>
<dbReference type="AlphaFoldDB" id="A0AAD4SG48"/>
<keyword evidence="7" id="KW-0547">Nucleotide-binding</keyword>
<feature type="transmembrane region" description="Helical" evidence="14">
    <location>
        <begin position="6"/>
        <end position="26"/>
    </location>
</feature>
<evidence type="ECO:0000256" key="10">
    <source>
        <dbReference type="ARBA" id="ARBA00022989"/>
    </source>
</evidence>
<dbReference type="InterPro" id="IPR019009">
    <property type="entry name" value="SRP_receptor_beta_su"/>
</dbReference>
<keyword evidence="10 14" id="KW-1133">Transmembrane helix</keyword>
<evidence type="ECO:0000256" key="12">
    <source>
        <dbReference type="ARBA" id="ARBA00023136"/>
    </source>
</evidence>
<dbReference type="GO" id="GO:0003924">
    <property type="term" value="F:GTPase activity"/>
    <property type="evidence" value="ECO:0007669"/>
    <property type="project" value="TreeGrafter"/>
</dbReference>
<keyword evidence="8" id="KW-0256">Endoplasmic reticulum</keyword>
<comment type="similarity">
    <text evidence="3">Belongs to the small GTPase superfamily. Arf family.</text>
</comment>
<dbReference type="GO" id="GO:0006886">
    <property type="term" value="P:intracellular protein transport"/>
    <property type="evidence" value="ECO:0007669"/>
    <property type="project" value="TreeGrafter"/>
</dbReference>
<keyword evidence="9" id="KW-0931">ER-Golgi transport</keyword>
<protein>
    <recommendedName>
        <fullName evidence="4">Signal recognition particle receptor subunit beta</fullName>
    </recommendedName>
</protein>
<dbReference type="InterPro" id="IPR027417">
    <property type="entry name" value="P-loop_NTPase"/>
</dbReference>
<dbReference type="InterPro" id="IPR024156">
    <property type="entry name" value="Small_GTPase_ARF"/>
</dbReference>
<evidence type="ECO:0000256" key="5">
    <source>
        <dbReference type="ARBA" id="ARBA00022692"/>
    </source>
</evidence>
<dbReference type="GO" id="GO:0034067">
    <property type="term" value="P:protein localization to Golgi apparatus"/>
    <property type="evidence" value="ECO:0007669"/>
    <property type="project" value="TreeGrafter"/>
</dbReference>
<dbReference type="GO" id="GO:0005794">
    <property type="term" value="C:Golgi apparatus"/>
    <property type="evidence" value="ECO:0007669"/>
    <property type="project" value="TreeGrafter"/>
</dbReference>
<evidence type="ECO:0000256" key="7">
    <source>
        <dbReference type="ARBA" id="ARBA00022741"/>
    </source>
</evidence>
<sequence>MDMEQNYVAVGVLVFTFVFFFLIGLFKRSKSDTILLAGLSGSGKTVLFYKLRDGSELEKKTVTSMDPNEGDFVLHSEFSKKGKIRPVRVIDVPGDSGLRAKLDEYLPQAAGLIFVVDAVGFSTNCRAAAEYLYEILTNALVVKKKVPVLIMCNKSDKKNADTKEFIWKQLEKEIDKLRASRTAVSAADMSTEYALGVAGETFKFSQCRNKVSVGESSGLTGKISLVELFIREHVY</sequence>
<evidence type="ECO:0000256" key="3">
    <source>
        <dbReference type="ARBA" id="ARBA00010290"/>
    </source>
</evidence>
<keyword evidence="12 14" id="KW-0472">Membrane</keyword>
<evidence type="ECO:0000256" key="6">
    <source>
        <dbReference type="ARBA" id="ARBA00022707"/>
    </source>
</evidence>
<accession>A0AAD4SG48</accession>